<evidence type="ECO:0000313" key="3">
    <source>
        <dbReference type="EMBL" id="KAK9840050.1"/>
    </source>
</evidence>
<dbReference type="EMBL" id="JALJOS010000004">
    <property type="protein sequence ID" value="KAK9840050.1"/>
    <property type="molecule type" value="Genomic_DNA"/>
</dbReference>
<dbReference type="Gene3D" id="1.10.510.10">
    <property type="entry name" value="Transferase(Phosphotransferase) domain 1"/>
    <property type="match status" value="1"/>
</dbReference>
<dbReference type="InterPro" id="IPR011009">
    <property type="entry name" value="Kinase-like_dom_sf"/>
</dbReference>
<proteinExistence type="predicted"/>
<feature type="chain" id="PRO_5043856039" description="Serine-threonine/tyrosine-protein kinase catalytic domain-containing protein" evidence="1">
    <location>
        <begin position="22"/>
        <end position="500"/>
    </location>
</feature>
<sequence>MGAALLKVVQLGLGAGTLANADGTLITGSDTVSSGQYLFEPGRTQQLTNNSRQLIETNLWHLPPPMQPSTHIDVQNWMFQQAGLRLPVVPWLYQHAFSDDPQLAQEHLTPTDGSAAPCTFSHLLHLRPVAEWLTTEAPTFVTFLTSVWRCLDILPNPLQWTPYWNATEKHSSHSSNTQKPGRRPDTMIVIDKCTMLLGEDKCQDIQQAFADLNSKRASLCRLHYQHLPFLLGYAAAGPQWQWCILPANANEALEPTGLQLLNLCRLDDSCQLLLSLVQAYCLLQVMVQNLASMPHRMRLYEKISRGTGRQVLLSAAKAYNAANEAASQAATASQEPFLITSSIGPSLSTRSGRYTVHTAPCRWGPRVSSEKDNKGVALAYCQAAQILHSKGLVHRDLRWGNILQIGPSKYMVIDLESAAAALPLVKLPQSFANILRTCTQSALDEGCYTTRSDMYSIGVLLEEACGRPSQAGAAFIRQLKQKALSAAQALHSLQTVWTVP</sequence>
<keyword evidence="1" id="KW-0732">Signal</keyword>
<dbReference type="SUPFAM" id="SSF56112">
    <property type="entry name" value="Protein kinase-like (PK-like)"/>
    <property type="match status" value="1"/>
</dbReference>
<gene>
    <name evidence="3" type="ORF">WJX74_002569</name>
</gene>
<dbReference type="Proteomes" id="UP001438707">
    <property type="component" value="Unassembled WGS sequence"/>
</dbReference>
<feature type="domain" description="Serine-threonine/tyrosine-protein kinase catalytic" evidence="2">
    <location>
        <begin position="267"/>
        <end position="471"/>
    </location>
</feature>
<evidence type="ECO:0000313" key="4">
    <source>
        <dbReference type="Proteomes" id="UP001438707"/>
    </source>
</evidence>
<organism evidence="3 4">
    <name type="scientific">Apatococcus lobatus</name>
    <dbReference type="NCBI Taxonomy" id="904363"/>
    <lineage>
        <taxon>Eukaryota</taxon>
        <taxon>Viridiplantae</taxon>
        <taxon>Chlorophyta</taxon>
        <taxon>core chlorophytes</taxon>
        <taxon>Trebouxiophyceae</taxon>
        <taxon>Chlorellales</taxon>
        <taxon>Chlorellaceae</taxon>
        <taxon>Apatococcus</taxon>
    </lineage>
</organism>
<protein>
    <recommendedName>
        <fullName evidence="2">Serine-threonine/tyrosine-protein kinase catalytic domain-containing protein</fullName>
    </recommendedName>
</protein>
<dbReference type="Pfam" id="PF07714">
    <property type="entry name" value="PK_Tyr_Ser-Thr"/>
    <property type="match status" value="1"/>
</dbReference>
<comment type="caution">
    <text evidence="3">The sequence shown here is derived from an EMBL/GenBank/DDBJ whole genome shotgun (WGS) entry which is preliminary data.</text>
</comment>
<feature type="signal peptide" evidence="1">
    <location>
        <begin position="1"/>
        <end position="21"/>
    </location>
</feature>
<dbReference type="InterPro" id="IPR001245">
    <property type="entry name" value="Ser-Thr/Tyr_kinase_cat_dom"/>
</dbReference>
<reference evidence="3 4" key="1">
    <citation type="journal article" date="2024" name="Nat. Commun.">
        <title>Phylogenomics reveals the evolutionary origins of lichenization in chlorophyte algae.</title>
        <authorList>
            <person name="Puginier C."/>
            <person name="Libourel C."/>
            <person name="Otte J."/>
            <person name="Skaloud P."/>
            <person name="Haon M."/>
            <person name="Grisel S."/>
            <person name="Petersen M."/>
            <person name="Berrin J.G."/>
            <person name="Delaux P.M."/>
            <person name="Dal Grande F."/>
            <person name="Keller J."/>
        </authorList>
    </citation>
    <scope>NUCLEOTIDE SEQUENCE [LARGE SCALE GENOMIC DNA]</scope>
    <source>
        <strain evidence="3 4">SAG 2145</strain>
    </source>
</reference>
<evidence type="ECO:0000259" key="2">
    <source>
        <dbReference type="Pfam" id="PF07714"/>
    </source>
</evidence>
<evidence type="ECO:0000256" key="1">
    <source>
        <dbReference type="SAM" id="SignalP"/>
    </source>
</evidence>
<accession>A0AAW1S2I0</accession>
<name>A0AAW1S2I0_9CHLO</name>
<dbReference type="GO" id="GO:0004672">
    <property type="term" value="F:protein kinase activity"/>
    <property type="evidence" value="ECO:0007669"/>
    <property type="project" value="InterPro"/>
</dbReference>
<keyword evidence="4" id="KW-1185">Reference proteome</keyword>
<dbReference type="AlphaFoldDB" id="A0AAW1S2I0"/>